<evidence type="ECO:0000313" key="1">
    <source>
        <dbReference type="EMBL" id="MBK8889512.1"/>
    </source>
</evidence>
<sequence>MLPRSKEAVIAAIKKAEADSLAEQDTYRKVIDAAYASPATEQQEELLKALDADRLNKLMDGECCPPSSQDWKIIKGYEWHQIPRRRQLEQVEDRDISFWLYMLGEVTDHTKRLKAMAKFYGYIGASNRDIGITFHCWQAISSLKMVLEASVEK</sequence>
<proteinExistence type="predicted"/>
<reference evidence="1" key="1">
    <citation type="submission" date="2020-10" db="EMBL/GenBank/DDBJ databases">
        <title>Connecting structure to function with the recovery of over 1000 high-quality activated sludge metagenome-assembled genomes encoding full-length rRNA genes using long-read sequencing.</title>
        <authorList>
            <person name="Singleton C.M."/>
            <person name="Petriglieri F."/>
            <person name="Kristensen J.M."/>
            <person name="Kirkegaard R.H."/>
            <person name="Michaelsen T.Y."/>
            <person name="Andersen M.H."/>
            <person name="Karst S.M."/>
            <person name="Dueholm M.S."/>
            <person name="Nielsen P.H."/>
            <person name="Albertsen M."/>
        </authorList>
    </citation>
    <scope>NUCLEOTIDE SEQUENCE</scope>
    <source>
        <strain evidence="1">OdNE_18-Q3-R46-58_BAT3C.305</strain>
    </source>
</reference>
<name>A0A9D7LSA2_9RHOO</name>
<protein>
    <submittedName>
        <fullName evidence="1">Uncharacterized protein</fullName>
    </submittedName>
</protein>
<organism evidence="1 2">
    <name type="scientific">Candidatus Dechloromonas phosphorivorans</name>
    <dbReference type="NCBI Taxonomy" id="2899244"/>
    <lineage>
        <taxon>Bacteria</taxon>
        <taxon>Pseudomonadati</taxon>
        <taxon>Pseudomonadota</taxon>
        <taxon>Betaproteobacteria</taxon>
        <taxon>Rhodocyclales</taxon>
        <taxon>Azonexaceae</taxon>
        <taxon>Dechloromonas</taxon>
    </lineage>
</organism>
<dbReference type="AlphaFoldDB" id="A0A9D7LSA2"/>
<dbReference type="Proteomes" id="UP000808146">
    <property type="component" value="Unassembled WGS sequence"/>
</dbReference>
<gene>
    <name evidence="1" type="ORF">IPN75_03480</name>
</gene>
<evidence type="ECO:0000313" key="2">
    <source>
        <dbReference type="Proteomes" id="UP000808146"/>
    </source>
</evidence>
<dbReference type="EMBL" id="JADKBR010000001">
    <property type="protein sequence ID" value="MBK8889512.1"/>
    <property type="molecule type" value="Genomic_DNA"/>
</dbReference>
<comment type="caution">
    <text evidence="1">The sequence shown here is derived from an EMBL/GenBank/DDBJ whole genome shotgun (WGS) entry which is preliminary data.</text>
</comment>
<accession>A0A9D7LSA2</accession>